<dbReference type="Pfam" id="PF20700">
    <property type="entry name" value="Mutator"/>
    <property type="match status" value="1"/>
</dbReference>
<feature type="region of interest" description="Disordered" evidence="1">
    <location>
        <begin position="1"/>
        <end position="21"/>
    </location>
</feature>
<dbReference type="EMBL" id="BMAU01021361">
    <property type="protein sequence ID" value="GFY22463.1"/>
    <property type="molecule type" value="Genomic_DNA"/>
</dbReference>
<accession>A0A8X6VU00</accession>
<dbReference type="Proteomes" id="UP000887159">
    <property type="component" value="Unassembled WGS sequence"/>
</dbReference>
<gene>
    <name evidence="3" type="primary">AVEN_106653_1</name>
    <name evidence="3" type="ORF">TNCV_2177241</name>
</gene>
<organism evidence="3 4">
    <name type="scientific">Trichonephila clavipes</name>
    <name type="common">Golden silk orbweaver</name>
    <name type="synonym">Nephila clavipes</name>
    <dbReference type="NCBI Taxonomy" id="2585209"/>
    <lineage>
        <taxon>Eukaryota</taxon>
        <taxon>Metazoa</taxon>
        <taxon>Ecdysozoa</taxon>
        <taxon>Arthropoda</taxon>
        <taxon>Chelicerata</taxon>
        <taxon>Arachnida</taxon>
        <taxon>Araneae</taxon>
        <taxon>Araneomorphae</taxon>
        <taxon>Entelegynae</taxon>
        <taxon>Araneoidea</taxon>
        <taxon>Nephilidae</taxon>
        <taxon>Trichonephila</taxon>
    </lineage>
</organism>
<protein>
    <recommendedName>
        <fullName evidence="2">Mutator-like transposase domain-containing protein</fullName>
    </recommendedName>
</protein>
<feature type="domain" description="Mutator-like transposase" evidence="2">
    <location>
        <begin position="88"/>
        <end position="227"/>
    </location>
</feature>
<evidence type="ECO:0000256" key="1">
    <source>
        <dbReference type="SAM" id="MobiDB-lite"/>
    </source>
</evidence>
<dbReference type="AlphaFoldDB" id="A0A8X6VU00"/>
<keyword evidence="4" id="KW-1185">Reference proteome</keyword>
<evidence type="ECO:0000259" key="2">
    <source>
        <dbReference type="Pfam" id="PF20700"/>
    </source>
</evidence>
<evidence type="ECO:0000313" key="3">
    <source>
        <dbReference type="EMBL" id="GFY22463.1"/>
    </source>
</evidence>
<proteinExistence type="predicted"/>
<sequence length="235" mass="26383">MESFKKNRSSGQRPKKKRFQGNKFLKKTISGESKKKKTNFLMKSPNDSASYRKLLSEKYLLDSCEAAISQHFKGYRLIDISLFLGQLEIYVCCLECHGKIKINEKSSVGLLSSFLLMCSNCKMQKKLNSCELIRAKKNIPEINRRSVLAMRCIGQCLSALSTCCTIMSLPKPVSQKAYDSINIRIADECETLANASMSDAALEEKILDGTRNCIAVSADGTWKTRGHHHLLVCAR</sequence>
<comment type="caution">
    <text evidence="3">The sequence shown here is derived from an EMBL/GenBank/DDBJ whole genome shotgun (WGS) entry which is preliminary data.</text>
</comment>
<name>A0A8X6VU00_TRICX</name>
<dbReference type="InterPro" id="IPR049012">
    <property type="entry name" value="Mutator_transp_dom"/>
</dbReference>
<evidence type="ECO:0000313" key="4">
    <source>
        <dbReference type="Proteomes" id="UP000887159"/>
    </source>
</evidence>
<reference evidence="3" key="1">
    <citation type="submission" date="2020-08" db="EMBL/GenBank/DDBJ databases">
        <title>Multicomponent nature underlies the extraordinary mechanical properties of spider dragline silk.</title>
        <authorList>
            <person name="Kono N."/>
            <person name="Nakamura H."/>
            <person name="Mori M."/>
            <person name="Yoshida Y."/>
            <person name="Ohtoshi R."/>
            <person name="Malay A.D."/>
            <person name="Moran D.A.P."/>
            <person name="Tomita M."/>
            <person name="Numata K."/>
            <person name="Arakawa K."/>
        </authorList>
    </citation>
    <scope>NUCLEOTIDE SEQUENCE</scope>
</reference>